<evidence type="ECO:0000259" key="4">
    <source>
        <dbReference type="Pfam" id="PF00931"/>
    </source>
</evidence>
<organism evidence="7 8">
    <name type="scientific">Hibiscus sabdariffa</name>
    <name type="common">roselle</name>
    <dbReference type="NCBI Taxonomy" id="183260"/>
    <lineage>
        <taxon>Eukaryota</taxon>
        <taxon>Viridiplantae</taxon>
        <taxon>Streptophyta</taxon>
        <taxon>Embryophyta</taxon>
        <taxon>Tracheophyta</taxon>
        <taxon>Spermatophyta</taxon>
        <taxon>Magnoliopsida</taxon>
        <taxon>eudicotyledons</taxon>
        <taxon>Gunneridae</taxon>
        <taxon>Pentapetalae</taxon>
        <taxon>rosids</taxon>
        <taxon>malvids</taxon>
        <taxon>Malvales</taxon>
        <taxon>Malvaceae</taxon>
        <taxon>Malvoideae</taxon>
        <taxon>Hibiscus</taxon>
    </lineage>
</organism>
<dbReference type="SUPFAM" id="SSF52058">
    <property type="entry name" value="L domain-like"/>
    <property type="match status" value="1"/>
</dbReference>
<dbReference type="Pfam" id="PF00931">
    <property type="entry name" value="NB-ARC"/>
    <property type="match status" value="1"/>
</dbReference>
<evidence type="ECO:0000259" key="5">
    <source>
        <dbReference type="Pfam" id="PF23559"/>
    </source>
</evidence>
<accession>A0ABR2SBS7</accession>
<dbReference type="Gene3D" id="1.10.10.10">
    <property type="entry name" value="Winged helix-like DNA-binding domain superfamily/Winged helix DNA-binding domain"/>
    <property type="match status" value="1"/>
</dbReference>
<dbReference type="Gene3D" id="3.80.10.10">
    <property type="entry name" value="Ribonuclease Inhibitor"/>
    <property type="match status" value="1"/>
</dbReference>
<comment type="caution">
    <text evidence="7">The sequence shown here is derived from an EMBL/GenBank/DDBJ whole genome shotgun (WGS) entry which is preliminary data.</text>
</comment>
<dbReference type="InterPro" id="IPR032675">
    <property type="entry name" value="LRR_dom_sf"/>
</dbReference>
<dbReference type="InterPro" id="IPR027417">
    <property type="entry name" value="P-loop_NTPase"/>
</dbReference>
<dbReference type="Gene3D" id="3.40.50.300">
    <property type="entry name" value="P-loop containing nucleotide triphosphate hydrolases"/>
    <property type="match status" value="1"/>
</dbReference>
<dbReference type="Pfam" id="PF23559">
    <property type="entry name" value="WHD_DRP"/>
    <property type="match status" value="1"/>
</dbReference>
<name>A0ABR2SBS7_9ROSI</name>
<evidence type="ECO:0000256" key="2">
    <source>
        <dbReference type="ARBA" id="ARBA00022741"/>
    </source>
</evidence>
<dbReference type="InterPro" id="IPR055414">
    <property type="entry name" value="LRR_R13L4/SHOC2-like"/>
</dbReference>
<feature type="domain" description="Disease resistance R13L4/SHOC-2-like LRR" evidence="6">
    <location>
        <begin position="451"/>
        <end position="803"/>
    </location>
</feature>
<dbReference type="SUPFAM" id="SSF52540">
    <property type="entry name" value="P-loop containing nucleoside triphosphate hydrolases"/>
    <property type="match status" value="1"/>
</dbReference>
<evidence type="ECO:0000259" key="6">
    <source>
        <dbReference type="Pfam" id="PF23598"/>
    </source>
</evidence>
<dbReference type="PRINTS" id="PR00364">
    <property type="entry name" value="DISEASERSIST"/>
</dbReference>
<dbReference type="EMBL" id="JBBPBN010000015">
    <property type="protein sequence ID" value="KAK9022637.1"/>
    <property type="molecule type" value="Genomic_DNA"/>
</dbReference>
<evidence type="ECO:0000313" key="8">
    <source>
        <dbReference type="Proteomes" id="UP001396334"/>
    </source>
</evidence>
<evidence type="ECO:0000313" key="7">
    <source>
        <dbReference type="EMBL" id="KAK9022637.1"/>
    </source>
</evidence>
<protein>
    <submittedName>
        <fullName evidence="7">Uncharacterized protein</fullName>
    </submittedName>
</protein>
<evidence type="ECO:0000256" key="1">
    <source>
        <dbReference type="ARBA" id="ARBA00022737"/>
    </source>
</evidence>
<dbReference type="CDD" id="cd14798">
    <property type="entry name" value="RX-CC_like"/>
    <property type="match status" value="1"/>
</dbReference>
<feature type="domain" description="Disease resistance protein winged helix" evidence="5">
    <location>
        <begin position="308"/>
        <end position="380"/>
    </location>
</feature>
<dbReference type="InterPro" id="IPR036388">
    <property type="entry name" value="WH-like_DNA-bd_sf"/>
</dbReference>
<sequence length="835" mass="95688">MADALVSAVLQQLTAIVYQDIERKVTFLVDVRKEAQKLKTTLHAMQAVLIDAERRQVKEESVKLWLEKLKATSYDMDDLIDEWNTFILKFRVSNKEVRAFYEKRIWVCVSDPFDEIRVAKAILEALTGVAPTVAEFESLLQKIHRSIQRKKFLLVLDDVWTEDCTKWESLKHSLKCGTTGSKVLITTRKENVANIMGSTTLFPLGQLYEEECWLMFSRVAFFGRTSDDCKGLEDIGRKIAHKCKGLPLAAKVLGGLLRFKKSKEQWQSVLDSELWELEEVEKGIFPPLLLSYYDLPSTLRQCFSYCALFLKDSVIEKDKLIKLWMAQGFFKRMPHKEMEIIGQECFDDLAMRSFFQDFQKDESNNSIVKCKMHDIVHDFAQFLTKNECFMLAMEVEKHSTKTESYNGNYFRHLVIVLEKESPFPSRIHNVPKLRSLLIKSYNKNSSIGGALPKLFDQLICLRTLDLSWCLIKEIPKEIGKLTNLRYLKLSNNHDLLELPEALCGLYNLQTLDLTRCRSLLKLPSGIGKLQNLRHLDNWETFGLRSMPKGMQRLTCLQTLKEVVVSNGSNGNKAFNLADLSNLSCLRGDLKIRGLGNAADVTEARKAKLHNKKDLVGLTLNFDFSTGRMCDEDVILEALQPPCNVERLDIRCFNGPILFPSWLNSSTLPLLKHVTIGNCRNWILLPPLGKLPSLESLQIIYMTKVKKVGFEFLGLAREKRQALSPSSSSPMIAFPSLKSLRFSNMVEWKHWINYEIPSTRVAEAENVIMPRLQSLDLQECHRLKALPHFLLGLTSLTELSIVRCPNLSEYCRKELPNISHIPNIRIDGVYVQRSSH</sequence>
<reference evidence="7 8" key="1">
    <citation type="journal article" date="2024" name="G3 (Bethesda)">
        <title>Genome assembly of Hibiscus sabdariffa L. provides insights into metabolisms of medicinal natural products.</title>
        <authorList>
            <person name="Kim T."/>
        </authorList>
    </citation>
    <scope>NUCLEOTIDE SEQUENCE [LARGE SCALE GENOMIC DNA]</scope>
    <source>
        <strain evidence="7">TK-2024</strain>
        <tissue evidence="7">Old leaves</tissue>
    </source>
</reference>
<dbReference type="InterPro" id="IPR038005">
    <property type="entry name" value="RX-like_CC"/>
</dbReference>
<keyword evidence="3" id="KW-0611">Plant defense</keyword>
<dbReference type="Pfam" id="PF23598">
    <property type="entry name" value="LRR_14"/>
    <property type="match status" value="1"/>
</dbReference>
<dbReference type="Proteomes" id="UP001396334">
    <property type="component" value="Unassembled WGS sequence"/>
</dbReference>
<keyword evidence="1" id="KW-0677">Repeat</keyword>
<gene>
    <name evidence="7" type="ORF">V6N11_002884</name>
</gene>
<feature type="domain" description="NB-ARC" evidence="4">
    <location>
        <begin position="94"/>
        <end position="221"/>
    </location>
</feature>
<proteinExistence type="predicted"/>
<dbReference type="Gene3D" id="1.10.8.430">
    <property type="entry name" value="Helical domain of apoptotic protease-activating factors"/>
    <property type="match status" value="1"/>
</dbReference>
<keyword evidence="2" id="KW-0547">Nucleotide-binding</keyword>
<dbReference type="InterPro" id="IPR058922">
    <property type="entry name" value="WHD_DRP"/>
</dbReference>
<dbReference type="PANTHER" id="PTHR36766">
    <property type="entry name" value="PLANT BROAD-SPECTRUM MILDEW RESISTANCE PROTEIN RPW8"/>
    <property type="match status" value="1"/>
</dbReference>
<keyword evidence="8" id="KW-1185">Reference proteome</keyword>
<dbReference type="PANTHER" id="PTHR36766:SF45">
    <property type="entry name" value="NB-ARC DOMAIN-CONTAINING PROTEIN"/>
    <property type="match status" value="1"/>
</dbReference>
<evidence type="ECO:0000256" key="3">
    <source>
        <dbReference type="ARBA" id="ARBA00022821"/>
    </source>
</evidence>
<dbReference type="InterPro" id="IPR042197">
    <property type="entry name" value="Apaf_helical"/>
</dbReference>
<dbReference type="InterPro" id="IPR002182">
    <property type="entry name" value="NB-ARC"/>
</dbReference>